<reference evidence="1 2" key="1">
    <citation type="journal article" date="2011" name="Genome Res.">
        <title>Phylogeny-wide analysis of social amoeba genomes highlights ancient origins for complex intercellular communication.</title>
        <authorList>
            <person name="Heidel A.J."/>
            <person name="Lawal H.M."/>
            <person name="Felder M."/>
            <person name="Schilde C."/>
            <person name="Helps N.R."/>
            <person name="Tunggal B."/>
            <person name="Rivero F."/>
            <person name="John U."/>
            <person name="Schleicher M."/>
            <person name="Eichinger L."/>
            <person name="Platzer M."/>
            <person name="Noegel A.A."/>
            <person name="Schaap P."/>
            <person name="Gloeckner G."/>
        </authorList>
    </citation>
    <scope>NUCLEOTIDE SEQUENCE [LARGE SCALE GENOMIC DNA]</scope>
    <source>
        <strain evidence="2">ATCC 26659 / Pp 5 / PN500</strain>
    </source>
</reference>
<gene>
    <name evidence="1" type="ORF">PPL_10067</name>
</gene>
<protein>
    <submittedName>
        <fullName evidence="1">Uncharacterized protein</fullName>
    </submittedName>
</protein>
<name>D3BQ84_HETP5</name>
<dbReference type="EMBL" id="ADBJ01000047">
    <property type="protein sequence ID" value="EFA76304.1"/>
    <property type="molecule type" value="Genomic_DNA"/>
</dbReference>
<dbReference type="Proteomes" id="UP000001396">
    <property type="component" value="Unassembled WGS sequence"/>
</dbReference>
<proteinExistence type="predicted"/>
<dbReference type="GeneID" id="31365538"/>
<dbReference type="InParanoid" id="D3BQ84"/>
<evidence type="ECO:0000313" key="2">
    <source>
        <dbReference type="Proteomes" id="UP000001396"/>
    </source>
</evidence>
<dbReference type="AlphaFoldDB" id="D3BQ84"/>
<organism evidence="1 2">
    <name type="scientific">Heterostelium pallidum (strain ATCC 26659 / Pp 5 / PN500)</name>
    <name type="common">Cellular slime mold</name>
    <name type="synonym">Polysphondylium pallidum</name>
    <dbReference type="NCBI Taxonomy" id="670386"/>
    <lineage>
        <taxon>Eukaryota</taxon>
        <taxon>Amoebozoa</taxon>
        <taxon>Evosea</taxon>
        <taxon>Eumycetozoa</taxon>
        <taxon>Dictyostelia</taxon>
        <taxon>Acytosteliales</taxon>
        <taxon>Acytosteliaceae</taxon>
        <taxon>Heterostelium</taxon>
    </lineage>
</organism>
<comment type="caution">
    <text evidence="1">The sequence shown here is derived from an EMBL/GenBank/DDBJ whole genome shotgun (WGS) entry which is preliminary data.</text>
</comment>
<keyword evidence="2" id="KW-1185">Reference proteome</keyword>
<accession>D3BQ84</accession>
<dbReference type="OMA" id="WSHETIY"/>
<dbReference type="RefSeq" id="XP_020428436.1">
    <property type="nucleotide sequence ID" value="XM_020580851.1"/>
</dbReference>
<sequence length="319" mass="36438">MGLIRSFCFNCQQPNYFGLFTYNDDWQYTTIELSTGNTNKSQSISLDTSGIVFSILNISDNGDSVLSIVADGNIFALTSFNSLDNQFKIFSNVSNDITFEFQFQPVSYDAKTNKAYYVSLVQVAYDDILSIMEFNFNTHQVSIFEVRATLQLQGLPIGVYDSDSNIFYSFVVDKHQIQYILSHSIATQKDLVNTLNITFNDGPSSLFYHNQYLYLCQMSTETGNTFIYRFNTTSWSHETIYSGANTYFLGMMQPFYQSNNYIVIFNQNEIQQPISIDYLNLDNLNVTTSTGLNNTIPKAKDGYYFGQAYTSEYNHLIPV</sequence>
<dbReference type="FunCoup" id="D3BQ84">
    <property type="interactions" value="116"/>
</dbReference>
<evidence type="ECO:0000313" key="1">
    <source>
        <dbReference type="EMBL" id="EFA76304.1"/>
    </source>
</evidence>